<evidence type="ECO:0000313" key="2">
    <source>
        <dbReference type="Proteomes" id="UP000827986"/>
    </source>
</evidence>
<sequence>MQWFSYYGAGFPKEELECVKGGTSCFKSFGCQPGLVGLMQEVARIKGTAGAPPPELSSFPTPIPRWDAAWAQDLHTPHIPQWEVVGWQQRRSKRGNGALSLL</sequence>
<evidence type="ECO:0000313" key="1">
    <source>
        <dbReference type="EMBL" id="KAH1183723.1"/>
    </source>
</evidence>
<keyword evidence="2" id="KW-1185">Reference proteome</keyword>
<dbReference type="EMBL" id="JAHDVG010000465">
    <property type="protein sequence ID" value="KAH1183723.1"/>
    <property type="molecule type" value="Genomic_DNA"/>
</dbReference>
<organism evidence="1 2">
    <name type="scientific">Mauremys mutica</name>
    <name type="common">yellowpond turtle</name>
    <dbReference type="NCBI Taxonomy" id="74926"/>
    <lineage>
        <taxon>Eukaryota</taxon>
        <taxon>Metazoa</taxon>
        <taxon>Chordata</taxon>
        <taxon>Craniata</taxon>
        <taxon>Vertebrata</taxon>
        <taxon>Euteleostomi</taxon>
        <taxon>Archelosauria</taxon>
        <taxon>Testudinata</taxon>
        <taxon>Testudines</taxon>
        <taxon>Cryptodira</taxon>
        <taxon>Durocryptodira</taxon>
        <taxon>Testudinoidea</taxon>
        <taxon>Geoemydidae</taxon>
        <taxon>Geoemydinae</taxon>
        <taxon>Mauremys</taxon>
    </lineage>
</organism>
<gene>
    <name evidence="1" type="ORF">KIL84_014339</name>
</gene>
<accession>A0A9D3XPJ1</accession>
<comment type="caution">
    <text evidence="1">The sequence shown here is derived from an EMBL/GenBank/DDBJ whole genome shotgun (WGS) entry which is preliminary data.</text>
</comment>
<dbReference type="Proteomes" id="UP000827986">
    <property type="component" value="Unassembled WGS sequence"/>
</dbReference>
<name>A0A9D3XPJ1_9SAUR</name>
<reference evidence="1" key="1">
    <citation type="submission" date="2021-09" db="EMBL/GenBank/DDBJ databases">
        <title>The genome of Mauremys mutica provides insights into the evolution of semi-aquatic lifestyle.</title>
        <authorList>
            <person name="Gong S."/>
            <person name="Gao Y."/>
        </authorList>
    </citation>
    <scope>NUCLEOTIDE SEQUENCE</scope>
    <source>
        <strain evidence="1">MM-2020</strain>
        <tissue evidence="1">Muscle</tissue>
    </source>
</reference>
<dbReference type="AlphaFoldDB" id="A0A9D3XPJ1"/>
<proteinExistence type="predicted"/>
<protein>
    <submittedName>
        <fullName evidence="1">Uncharacterized protein</fullName>
    </submittedName>
</protein>